<feature type="compositionally biased region" description="Low complexity" evidence="1">
    <location>
        <begin position="406"/>
        <end position="415"/>
    </location>
</feature>
<dbReference type="Gene3D" id="3.40.50.300">
    <property type="entry name" value="P-loop containing nucleotide triphosphate hydrolases"/>
    <property type="match status" value="1"/>
</dbReference>
<gene>
    <name evidence="2" type="ORF">DICSQDRAFT_130602</name>
</gene>
<accession>R7SH24</accession>
<feature type="region of interest" description="Disordered" evidence="1">
    <location>
        <begin position="1"/>
        <end position="22"/>
    </location>
</feature>
<dbReference type="AlphaFoldDB" id="R7SH24"/>
<evidence type="ECO:0000313" key="2">
    <source>
        <dbReference type="EMBL" id="EJF55456.1"/>
    </source>
</evidence>
<evidence type="ECO:0000313" key="3">
    <source>
        <dbReference type="Proteomes" id="UP000053319"/>
    </source>
</evidence>
<reference evidence="2 3" key="1">
    <citation type="journal article" date="2012" name="Science">
        <title>The Paleozoic origin of enzymatic lignin decomposition reconstructed from 31 fungal genomes.</title>
        <authorList>
            <person name="Floudas D."/>
            <person name="Binder M."/>
            <person name="Riley R."/>
            <person name="Barry K."/>
            <person name="Blanchette R.A."/>
            <person name="Henrissat B."/>
            <person name="Martinez A.T."/>
            <person name="Otillar R."/>
            <person name="Spatafora J.W."/>
            <person name="Yadav J.S."/>
            <person name="Aerts A."/>
            <person name="Benoit I."/>
            <person name="Boyd A."/>
            <person name="Carlson A."/>
            <person name="Copeland A."/>
            <person name="Coutinho P.M."/>
            <person name="de Vries R.P."/>
            <person name="Ferreira P."/>
            <person name="Findley K."/>
            <person name="Foster B."/>
            <person name="Gaskell J."/>
            <person name="Glotzer D."/>
            <person name="Gorecki P."/>
            <person name="Heitman J."/>
            <person name="Hesse C."/>
            <person name="Hori C."/>
            <person name="Igarashi K."/>
            <person name="Jurgens J.A."/>
            <person name="Kallen N."/>
            <person name="Kersten P."/>
            <person name="Kohler A."/>
            <person name="Kuees U."/>
            <person name="Kumar T.K.A."/>
            <person name="Kuo A."/>
            <person name="LaButti K."/>
            <person name="Larrondo L.F."/>
            <person name="Lindquist E."/>
            <person name="Ling A."/>
            <person name="Lombard V."/>
            <person name="Lucas S."/>
            <person name="Lundell T."/>
            <person name="Martin R."/>
            <person name="McLaughlin D.J."/>
            <person name="Morgenstern I."/>
            <person name="Morin E."/>
            <person name="Murat C."/>
            <person name="Nagy L.G."/>
            <person name="Nolan M."/>
            <person name="Ohm R.A."/>
            <person name="Patyshakuliyeva A."/>
            <person name="Rokas A."/>
            <person name="Ruiz-Duenas F.J."/>
            <person name="Sabat G."/>
            <person name="Salamov A."/>
            <person name="Samejima M."/>
            <person name="Schmutz J."/>
            <person name="Slot J.C."/>
            <person name="St John F."/>
            <person name="Stenlid J."/>
            <person name="Sun H."/>
            <person name="Sun S."/>
            <person name="Syed K."/>
            <person name="Tsang A."/>
            <person name="Wiebenga A."/>
            <person name="Young D."/>
            <person name="Pisabarro A."/>
            <person name="Eastwood D.C."/>
            <person name="Martin F."/>
            <person name="Cullen D."/>
            <person name="Grigoriev I.V."/>
            <person name="Hibbett D.S."/>
        </authorList>
    </citation>
    <scope>NUCLEOTIDE SEQUENCE [LARGE SCALE GENOMIC DNA]</scope>
    <source>
        <strain evidence="2 3">LYAD-421 SS1</strain>
    </source>
</reference>
<dbReference type="GeneID" id="18834657"/>
<sequence>MFTFRPQPNESEDNGGRPFIRTSPSLSELSVQAIPWPSNLVDLSQLPQDTLASPPRGAAKTLFMADAAHPVPFHKAWSSPGKATDSPTGHPITPLYISSPSSAFETRKSSHDANCCWRARDLREQVRQALLSIIDTPGLDFREGHELKLERQVSTIVKYLDLQFADTLTKVHGYLGSSVHRVASPPSRCDRALMYPPGNCHSLQESKVVHQSKGDKHIHLCIYMINPSSVLTEGARRAQSSYPTKVHSEVTVSYKPPDLSFMSDDTNSEDEENENGLTTSTANIRVMCRIAVHANVLPVIARADSLMDAKLAAVKKVVRRDLAADLDFGVFGPIVADDAAKSPADERANGNWNGHGHTHGTSHGSQRSADDAAQAHSDSSRPAGGTPEPSQENEKSQKEDTNDADQQQQQQQQQQENDNGEWPIIKLRPMWLARRPSRSWSRLWISETMLADDPHALELSTTRRASRAWTSWRTSS</sequence>
<feature type="compositionally biased region" description="Low complexity" evidence="1">
    <location>
        <begin position="359"/>
        <end position="381"/>
    </location>
</feature>
<organism evidence="2 3">
    <name type="scientific">Dichomitus squalens (strain LYAD-421)</name>
    <name type="common">Western red white-rot fungus</name>
    <dbReference type="NCBI Taxonomy" id="732165"/>
    <lineage>
        <taxon>Eukaryota</taxon>
        <taxon>Fungi</taxon>
        <taxon>Dikarya</taxon>
        <taxon>Basidiomycota</taxon>
        <taxon>Agaricomycotina</taxon>
        <taxon>Agaricomycetes</taxon>
        <taxon>Polyporales</taxon>
        <taxon>Polyporaceae</taxon>
        <taxon>Dichomitus</taxon>
    </lineage>
</organism>
<feature type="region of interest" description="Disordered" evidence="1">
    <location>
        <begin position="342"/>
        <end position="422"/>
    </location>
</feature>
<dbReference type="KEGG" id="dsq:DICSQDRAFT_130602"/>
<feature type="region of interest" description="Disordered" evidence="1">
    <location>
        <begin position="257"/>
        <end position="278"/>
    </location>
</feature>
<proteinExistence type="predicted"/>
<protein>
    <recommendedName>
        <fullName evidence="4">Septin-type G domain-containing protein</fullName>
    </recommendedName>
</protein>
<name>R7SH24_DICSQ</name>
<evidence type="ECO:0008006" key="4">
    <source>
        <dbReference type="Google" id="ProtNLM"/>
    </source>
</evidence>
<dbReference type="RefSeq" id="XP_007371805.1">
    <property type="nucleotide sequence ID" value="XM_007371743.1"/>
</dbReference>
<evidence type="ECO:0000256" key="1">
    <source>
        <dbReference type="SAM" id="MobiDB-lite"/>
    </source>
</evidence>
<dbReference type="InterPro" id="IPR027417">
    <property type="entry name" value="P-loop_NTPase"/>
</dbReference>
<dbReference type="Proteomes" id="UP000053319">
    <property type="component" value="Unassembled WGS sequence"/>
</dbReference>
<dbReference type="HOGENOM" id="CLU_031563_0_0_1"/>
<feature type="compositionally biased region" description="Basic and acidic residues" evidence="1">
    <location>
        <begin position="392"/>
        <end position="401"/>
    </location>
</feature>
<dbReference type="EMBL" id="JH719628">
    <property type="protein sequence ID" value="EJF55456.1"/>
    <property type="molecule type" value="Genomic_DNA"/>
</dbReference>